<dbReference type="AlphaFoldDB" id="A0AAD1GJ13"/>
<dbReference type="Proteomes" id="UP000422519">
    <property type="component" value="Chromosome"/>
</dbReference>
<dbReference type="InterPro" id="IPR022438">
    <property type="entry name" value="RPE5"/>
</dbReference>
<name>A0AAD1GJ13_RICCR</name>
<dbReference type="NCBIfam" id="TIGR03776">
    <property type="entry name" value="RPE5"/>
    <property type="match status" value="1"/>
</dbReference>
<sequence>MYSYKTKSCYTKINLGKSNRSVSRGAERILNVQHPKTYKDIVTNVPNSSSIIHYKF</sequence>
<organism evidence="1 2">
    <name type="scientific">Rickettsia conorii subsp. heilongjiangensis</name>
    <dbReference type="NCBI Taxonomy" id="226665"/>
    <lineage>
        <taxon>Bacteria</taxon>
        <taxon>Pseudomonadati</taxon>
        <taxon>Pseudomonadota</taxon>
        <taxon>Alphaproteobacteria</taxon>
        <taxon>Rickettsiales</taxon>
        <taxon>Rickettsiaceae</taxon>
        <taxon>Rickettsieae</taxon>
        <taxon>Rickettsia</taxon>
        <taxon>spotted fever group</taxon>
    </lineage>
</organism>
<protein>
    <submittedName>
        <fullName evidence="1">Cation tolerance protein</fullName>
    </submittedName>
</protein>
<proteinExistence type="predicted"/>
<evidence type="ECO:0000313" key="2">
    <source>
        <dbReference type="Proteomes" id="UP000422519"/>
    </source>
</evidence>
<gene>
    <name evidence="1" type="ORF">RHHCN13_08105</name>
</gene>
<evidence type="ECO:0000313" key="1">
    <source>
        <dbReference type="EMBL" id="BBM92985.1"/>
    </source>
</evidence>
<reference evidence="1" key="1">
    <citation type="journal article" date="2019" name="Front. Microbiol.">
        <title>Genomic features of Rickettsia heilongjiangensis revealed by intraspecies comparison and detailed comparison with Rickettsia japonica.</title>
        <authorList>
            <person name="Kasama K."/>
            <person name="Fujita H."/>
            <person name="Yamamoto S."/>
            <person name="Ooka T."/>
            <person name="Gotoh Y."/>
            <person name="Ogura Y."/>
            <person name="Ando S."/>
            <person name="Hayashi T."/>
        </authorList>
    </citation>
    <scope>NUCLEOTIDE SEQUENCE</scope>
    <source>
        <strain evidence="1">HCN-13</strain>
    </source>
</reference>
<dbReference type="EMBL" id="AP019863">
    <property type="protein sequence ID" value="BBM92985.1"/>
    <property type="molecule type" value="Genomic_DNA"/>
</dbReference>
<accession>A0AAD1GJ13</accession>